<reference evidence="2" key="1">
    <citation type="submission" date="2022-06" db="EMBL/GenBank/DDBJ databases">
        <title>Aquibacillus sp. a new bacterium isolated from soil saline samples.</title>
        <authorList>
            <person name="Galisteo C."/>
            <person name="De La Haba R."/>
            <person name="Sanchez-Porro C."/>
            <person name="Ventosa A."/>
        </authorList>
    </citation>
    <scope>NUCLEOTIDE SEQUENCE</scope>
    <source>
        <strain evidence="2">3ASR75-54</strain>
    </source>
</reference>
<evidence type="ECO:0000313" key="2">
    <source>
        <dbReference type="EMBL" id="MDC3418242.1"/>
    </source>
</evidence>
<accession>A0A9X3WEF6</accession>
<gene>
    <name evidence="2" type="ORF">NC799_15245</name>
</gene>
<evidence type="ECO:0000313" key="3">
    <source>
        <dbReference type="Proteomes" id="UP001145069"/>
    </source>
</evidence>
<dbReference type="EMBL" id="JAMQKC010000022">
    <property type="protein sequence ID" value="MDC3418242.1"/>
    <property type="molecule type" value="Genomic_DNA"/>
</dbReference>
<dbReference type="AlphaFoldDB" id="A0A9X3WEF6"/>
<sequence length="162" mass="18203">MDDKPYNFTEKDIQLFVNLASMISYVLEVDDAYKEITRLSAPIVPICEGVAILPLVGKLREERASEVTTIVVKESQQLNLDYLIIDLSGASEIENEEAEPMLKMVNVLSLVGIQVIFTGMRPEFARHALSAYHELGNPLFSTNLERALHLTGVEIKRKNKLD</sequence>
<dbReference type="PANTHER" id="PTHR33745">
    <property type="entry name" value="RSBT ANTAGONIST PROTEIN RSBS-RELATED"/>
    <property type="match status" value="1"/>
</dbReference>
<name>A0A9X3WEF6_9BACI</name>
<dbReference type="Proteomes" id="UP001145069">
    <property type="component" value="Unassembled WGS sequence"/>
</dbReference>
<dbReference type="PROSITE" id="PS50801">
    <property type="entry name" value="STAS"/>
    <property type="match status" value="1"/>
</dbReference>
<dbReference type="InterPro" id="IPR002645">
    <property type="entry name" value="STAS_dom"/>
</dbReference>
<protein>
    <submittedName>
        <fullName evidence="2">STAS domain-containing protein</fullName>
    </submittedName>
</protein>
<dbReference type="Pfam" id="PF01740">
    <property type="entry name" value="STAS"/>
    <property type="match status" value="1"/>
</dbReference>
<evidence type="ECO:0000259" key="1">
    <source>
        <dbReference type="PROSITE" id="PS50801"/>
    </source>
</evidence>
<dbReference type="Gene3D" id="3.30.750.24">
    <property type="entry name" value="STAS domain"/>
    <property type="match status" value="1"/>
</dbReference>
<dbReference type="CDD" id="cd07041">
    <property type="entry name" value="STAS_RsbR_RsbS_like"/>
    <property type="match status" value="1"/>
</dbReference>
<comment type="caution">
    <text evidence="2">The sequence shown here is derived from an EMBL/GenBank/DDBJ whole genome shotgun (WGS) entry which is preliminary data.</text>
</comment>
<feature type="domain" description="STAS" evidence="1">
    <location>
        <begin position="40"/>
        <end position="126"/>
    </location>
</feature>
<dbReference type="PANTHER" id="PTHR33745:SF8">
    <property type="entry name" value="BLUE-LIGHT PHOTORECEPTOR"/>
    <property type="match status" value="1"/>
</dbReference>
<dbReference type="InterPro" id="IPR051932">
    <property type="entry name" value="Bact_StressResp_Reg"/>
</dbReference>
<keyword evidence="3" id="KW-1185">Reference proteome</keyword>
<proteinExistence type="predicted"/>
<organism evidence="2 3">
    <name type="scientific">Aquibacillus salsiterrae</name>
    <dbReference type="NCBI Taxonomy" id="2950439"/>
    <lineage>
        <taxon>Bacteria</taxon>
        <taxon>Bacillati</taxon>
        <taxon>Bacillota</taxon>
        <taxon>Bacilli</taxon>
        <taxon>Bacillales</taxon>
        <taxon>Bacillaceae</taxon>
        <taxon>Aquibacillus</taxon>
    </lineage>
</organism>
<dbReference type="SUPFAM" id="SSF52091">
    <property type="entry name" value="SpoIIaa-like"/>
    <property type="match status" value="1"/>
</dbReference>
<dbReference type="InterPro" id="IPR036513">
    <property type="entry name" value="STAS_dom_sf"/>
</dbReference>